<evidence type="ECO:0000313" key="13">
    <source>
        <dbReference type="EMBL" id="KAA8491409.1"/>
    </source>
</evidence>
<dbReference type="PANTHER" id="PTHR32138">
    <property type="entry name" value="PHOSPHATIDYLETHANOLAMINE N-METHYLTRANSFERASE"/>
    <property type="match status" value="1"/>
</dbReference>
<comment type="caution">
    <text evidence="13">The sequence shown here is derived from an EMBL/GenBank/DDBJ whole genome shotgun (WGS) entry which is preliminary data.</text>
</comment>
<evidence type="ECO:0000256" key="4">
    <source>
        <dbReference type="ARBA" id="ARBA00022692"/>
    </source>
</evidence>
<reference evidence="15" key="1">
    <citation type="journal article" date="2019" name="Nat. Commun.">
        <title>Expansion of phycobilisome linker gene families in mesophilic red algae.</title>
        <authorList>
            <person name="Lee J."/>
            <person name="Kim D."/>
            <person name="Bhattacharya D."/>
            <person name="Yoon H.S."/>
        </authorList>
    </citation>
    <scope>NUCLEOTIDE SEQUENCE [LARGE SCALE GENOMIC DNA]</scope>
    <source>
        <strain evidence="15">CCMP 1328</strain>
    </source>
</reference>
<dbReference type="OrthoDB" id="4583at2759"/>
<feature type="region of interest" description="Disordered" evidence="11">
    <location>
        <begin position="78"/>
        <end position="97"/>
    </location>
</feature>
<dbReference type="AlphaFoldDB" id="A0A5J4YJ34"/>
<evidence type="ECO:0000256" key="7">
    <source>
        <dbReference type="ARBA" id="ARBA00023136"/>
    </source>
</evidence>
<evidence type="ECO:0000256" key="10">
    <source>
        <dbReference type="SAM" id="Coils"/>
    </source>
</evidence>
<evidence type="ECO:0000313" key="15">
    <source>
        <dbReference type="Proteomes" id="UP000324585"/>
    </source>
</evidence>
<accession>A0A5J4YJ34</accession>
<dbReference type="GO" id="GO:0012505">
    <property type="term" value="C:endomembrane system"/>
    <property type="evidence" value="ECO:0007669"/>
    <property type="project" value="UniProtKB-SubCell"/>
</dbReference>
<keyword evidence="13" id="KW-0489">Methyltransferase</keyword>
<feature type="transmembrane region" description="Helical" evidence="12">
    <location>
        <begin position="223"/>
        <end position="243"/>
    </location>
</feature>
<evidence type="ECO:0000256" key="3">
    <source>
        <dbReference type="ARBA" id="ARBA00022679"/>
    </source>
</evidence>
<dbReference type="PIRSF" id="PIRSF000383">
    <property type="entry name" value="PEAMT"/>
    <property type="match status" value="1"/>
</dbReference>
<dbReference type="PANTHER" id="PTHR32138:SF0">
    <property type="entry name" value="PHOSPHATIDYLETHANOLAMINE N-METHYLTRANSFERASE"/>
    <property type="match status" value="1"/>
</dbReference>
<feature type="transmembrane region" description="Helical" evidence="12">
    <location>
        <begin position="323"/>
        <end position="351"/>
    </location>
</feature>
<evidence type="ECO:0000313" key="14">
    <source>
        <dbReference type="EMBL" id="KAA8495317.1"/>
    </source>
</evidence>
<evidence type="ECO:0000256" key="1">
    <source>
        <dbReference type="ARBA" id="ARBA00004127"/>
    </source>
</evidence>
<feature type="coiled-coil region" evidence="10">
    <location>
        <begin position="672"/>
        <end position="706"/>
    </location>
</feature>
<evidence type="ECO:0000256" key="8">
    <source>
        <dbReference type="ARBA" id="ARBA00023209"/>
    </source>
</evidence>
<keyword evidence="10" id="KW-0175">Coiled coil</keyword>
<dbReference type="GO" id="GO:0004608">
    <property type="term" value="F:phosphatidylethanolamine N-methyltransferase activity"/>
    <property type="evidence" value="ECO:0007669"/>
    <property type="project" value="InterPro"/>
</dbReference>
<feature type="transmembrane region" description="Helical" evidence="12">
    <location>
        <begin position="587"/>
        <end position="605"/>
    </location>
</feature>
<evidence type="ECO:0000256" key="11">
    <source>
        <dbReference type="SAM" id="MobiDB-lite"/>
    </source>
</evidence>
<reference evidence="13" key="2">
    <citation type="submission" date="2019-09" db="EMBL/GenBank/DDBJ databases">
        <title>Expansion of phycobilisome linker gene families in mesophilic red algae.</title>
        <authorList>
            <person name="Lee J."/>
        </authorList>
    </citation>
    <scope>NUCLEOTIDE SEQUENCE [LARGE SCALE GENOMIC DNA]</scope>
    <source>
        <strain evidence="13">CCMP 1328</strain>
        <tissue evidence="13">Unicellular</tissue>
    </source>
</reference>
<gene>
    <name evidence="14" type="ORF">FVE85_1472</name>
    <name evidence="13" type="ORF">FVE85_7830</name>
</gene>
<dbReference type="OMA" id="PPVTHDM"/>
<dbReference type="InterPro" id="IPR007318">
    <property type="entry name" value="Phopholipid_MeTrfase"/>
</dbReference>
<protein>
    <submittedName>
        <fullName evidence="13">Phosphatidylethanolamine N-methyltransferase</fullName>
    </submittedName>
</protein>
<dbReference type="InterPro" id="IPR016219">
    <property type="entry name" value="Phosphatid-EA_MeTrfase_fun"/>
</dbReference>
<evidence type="ECO:0000256" key="2">
    <source>
        <dbReference type="ARBA" id="ARBA00022516"/>
    </source>
</evidence>
<dbReference type="UniPathway" id="UPA00753"/>
<dbReference type="GO" id="GO:0032259">
    <property type="term" value="P:methylation"/>
    <property type="evidence" value="ECO:0007669"/>
    <property type="project" value="UniProtKB-KW"/>
</dbReference>
<dbReference type="Proteomes" id="UP000324585">
    <property type="component" value="Unassembled WGS sequence"/>
</dbReference>
<dbReference type="EMBL" id="VRMN01000014">
    <property type="protein sequence ID" value="KAA8491409.1"/>
    <property type="molecule type" value="Genomic_DNA"/>
</dbReference>
<proteinExistence type="predicted"/>
<keyword evidence="3 13" id="KW-0808">Transferase</keyword>
<dbReference type="EMBL" id="VRMN01000003">
    <property type="protein sequence ID" value="KAA8495317.1"/>
    <property type="molecule type" value="Genomic_DNA"/>
</dbReference>
<feature type="transmembrane region" description="Helical" evidence="12">
    <location>
        <begin position="126"/>
        <end position="146"/>
    </location>
</feature>
<name>A0A5J4YJ34_PORPP</name>
<feature type="transmembrane region" description="Helical" evidence="12">
    <location>
        <begin position="400"/>
        <end position="422"/>
    </location>
</feature>
<keyword evidence="2" id="KW-0444">Lipid biosynthesis</keyword>
<keyword evidence="5 12" id="KW-1133">Transmembrane helix</keyword>
<dbReference type="GO" id="GO:0006656">
    <property type="term" value="P:phosphatidylcholine biosynthetic process"/>
    <property type="evidence" value="ECO:0007669"/>
    <property type="project" value="UniProtKB-UniPathway"/>
</dbReference>
<feature type="transmembrane region" description="Helical" evidence="12">
    <location>
        <begin position="428"/>
        <end position="444"/>
    </location>
</feature>
<comment type="subcellular location">
    <subcellularLocation>
        <location evidence="1">Endomembrane system</location>
        <topology evidence="1">Multi-pass membrane protein</topology>
    </subcellularLocation>
</comment>
<organism evidence="13 15">
    <name type="scientific">Porphyridium purpureum</name>
    <name type="common">Red alga</name>
    <name type="synonym">Porphyridium cruentum</name>
    <dbReference type="NCBI Taxonomy" id="35688"/>
    <lineage>
        <taxon>Eukaryota</taxon>
        <taxon>Rhodophyta</taxon>
        <taxon>Bangiophyceae</taxon>
        <taxon>Porphyridiales</taxon>
        <taxon>Porphyridiaceae</taxon>
        <taxon>Porphyridium</taxon>
    </lineage>
</organism>
<dbReference type="Pfam" id="PF04191">
    <property type="entry name" value="PEMT"/>
    <property type="match status" value="2"/>
</dbReference>
<dbReference type="Gene3D" id="1.20.120.1630">
    <property type="match status" value="2"/>
</dbReference>
<keyword evidence="6" id="KW-0443">Lipid metabolism</keyword>
<feature type="transmembrane region" description="Helical" evidence="12">
    <location>
        <begin position="152"/>
        <end position="174"/>
    </location>
</feature>
<feature type="compositionally biased region" description="Low complexity" evidence="11">
    <location>
        <begin position="745"/>
        <end position="757"/>
    </location>
</feature>
<evidence type="ECO:0000256" key="9">
    <source>
        <dbReference type="ARBA" id="ARBA00023264"/>
    </source>
</evidence>
<keyword evidence="7 12" id="KW-0472">Membrane</keyword>
<sequence length="773" mass="87598">MLYQGHIVFRRGEGAVCERRVVSKTPNLSMQDTPTPPSMVAHIADRVPTTSAPAPMDAHVAPTAHASVNGKHAQRCAAHEGERQPAQVGGRTGAKKVKTGRVADGTTFVVPETKSMFDALLKPRNWGIAEVLVNLVMWYHVALALAMRHVPLWVYVAHFAFWRLSYNLGLGLILNRQSRTRFITEWVRQASPDRALLMKRLVKSSMGNEYSWSKMPVEFNAWLLFRMLSMLILANDGLSYVILCIKLFNPLDENPFILLVCLTTGLGLLAFSLWSKTSAHDCVGDFAWYWGDFFFIMQGELKFDGVFEMFPHPMYTVGYAAYYGFAVLCRSSSLLIVSLLAHLGQILFLVYCEEPHIQKIYGPSQQELKQLEMNRLAARLGHAPEALGFKFLDLFRPTDFALVYSVAVQILLALFTSLGLAWHTTHLMLWRLFHFVCLSLILHLQSRQQWWMKRFIAKGYTETEAYAFWKRLFNFSTVMNHVSFVIFACKIATPKLASLSWSTIFSASIMATMSLGCTLIAFSMYIVTSAAEALGPESWFYGDFFLDLDGKTEPKYDGIYRYLNNPDCVLGFLGHYGVALLTRSWRVFWVALFSNLAMYIFVHLVEVPHMERKYRGLRDATALERQVRNSKIVSAVSDSPVIRKVTSKLRSRAVQGQTRLGHDLKETAQGLHERVEKLRKDITEDLQRLKADLTQHRLILKTAELKDSAAYRMQRADSELLALLRRSTFTREYLDMCISDDEDSSIQSGGRSSSSKSVPEADESISASLPTED</sequence>
<evidence type="ECO:0000256" key="12">
    <source>
        <dbReference type="SAM" id="Phobius"/>
    </source>
</evidence>
<feature type="transmembrane region" description="Helical" evidence="12">
    <location>
        <begin position="255"/>
        <end position="274"/>
    </location>
</feature>
<feature type="transmembrane region" description="Helical" evidence="12">
    <location>
        <begin position="504"/>
        <end position="527"/>
    </location>
</feature>
<feature type="region of interest" description="Disordered" evidence="11">
    <location>
        <begin position="740"/>
        <end position="773"/>
    </location>
</feature>
<keyword evidence="15" id="KW-1185">Reference proteome</keyword>
<keyword evidence="9" id="KW-1208">Phospholipid metabolism</keyword>
<keyword evidence="8" id="KW-0594">Phospholipid biosynthesis</keyword>
<evidence type="ECO:0000256" key="6">
    <source>
        <dbReference type="ARBA" id="ARBA00023098"/>
    </source>
</evidence>
<evidence type="ECO:0000256" key="5">
    <source>
        <dbReference type="ARBA" id="ARBA00022989"/>
    </source>
</evidence>
<keyword evidence="4 12" id="KW-0812">Transmembrane</keyword>